<evidence type="ECO:0000256" key="2">
    <source>
        <dbReference type="ARBA" id="ARBA00010617"/>
    </source>
</evidence>
<dbReference type="Pfam" id="PF00067">
    <property type="entry name" value="p450"/>
    <property type="match status" value="1"/>
</dbReference>
<evidence type="ECO:0000256" key="4">
    <source>
        <dbReference type="ARBA" id="ARBA00023002"/>
    </source>
</evidence>
<dbReference type="GO" id="GO:0004497">
    <property type="term" value="F:monooxygenase activity"/>
    <property type="evidence" value="ECO:0007669"/>
    <property type="project" value="UniProtKB-KW"/>
</dbReference>
<dbReference type="InterPro" id="IPR002401">
    <property type="entry name" value="Cyt_P450_E_grp-I"/>
</dbReference>
<keyword evidence="4 8" id="KW-0560">Oxidoreductase</keyword>
<evidence type="ECO:0000256" key="8">
    <source>
        <dbReference type="RuleBase" id="RU000461"/>
    </source>
</evidence>
<dbReference type="CDD" id="cd11063">
    <property type="entry name" value="CYP52"/>
    <property type="match status" value="1"/>
</dbReference>
<dbReference type="Proteomes" id="UP000799776">
    <property type="component" value="Unassembled WGS sequence"/>
</dbReference>
<keyword evidence="9" id="KW-0812">Transmembrane</keyword>
<evidence type="ECO:0000313" key="10">
    <source>
        <dbReference type="EMBL" id="KAF2088644.1"/>
    </source>
</evidence>
<keyword evidence="7 8" id="KW-0349">Heme</keyword>
<dbReference type="GO" id="GO:0005506">
    <property type="term" value="F:iron ion binding"/>
    <property type="evidence" value="ECO:0007669"/>
    <property type="project" value="InterPro"/>
</dbReference>
<dbReference type="AlphaFoldDB" id="A0A9P4HV59"/>
<accession>A0A9P4HV59</accession>
<dbReference type="PROSITE" id="PS00086">
    <property type="entry name" value="CYTOCHROME_P450"/>
    <property type="match status" value="1"/>
</dbReference>
<dbReference type="GO" id="GO:0020037">
    <property type="term" value="F:heme binding"/>
    <property type="evidence" value="ECO:0007669"/>
    <property type="project" value="InterPro"/>
</dbReference>
<dbReference type="PANTHER" id="PTHR24287">
    <property type="entry name" value="P450, PUTATIVE (EUROFUNG)-RELATED"/>
    <property type="match status" value="1"/>
</dbReference>
<comment type="caution">
    <text evidence="10">The sequence shown here is derived from an EMBL/GenBank/DDBJ whole genome shotgun (WGS) entry which is preliminary data.</text>
</comment>
<keyword evidence="6 8" id="KW-0503">Monooxygenase</keyword>
<keyword evidence="5 7" id="KW-0408">Iron</keyword>
<feature type="binding site" description="axial binding residue" evidence="7">
    <location>
        <position position="460"/>
    </location>
    <ligand>
        <name>heme</name>
        <dbReference type="ChEBI" id="CHEBI:30413"/>
    </ligand>
    <ligandPart>
        <name>Fe</name>
        <dbReference type="ChEBI" id="CHEBI:18248"/>
    </ligandPart>
</feature>
<dbReference type="OrthoDB" id="1470350at2759"/>
<dbReference type="EMBL" id="ML978716">
    <property type="protein sequence ID" value="KAF2088644.1"/>
    <property type="molecule type" value="Genomic_DNA"/>
</dbReference>
<protein>
    <submittedName>
        <fullName evidence="10">Cytochrome P450</fullName>
    </submittedName>
</protein>
<keyword evidence="9" id="KW-0472">Membrane</keyword>
<evidence type="ECO:0000256" key="5">
    <source>
        <dbReference type="ARBA" id="ARBA00023004"/>
    </source>
</evidence>
<sequence>MAMKQLLDSLSYTTIAALLISAYIVTALIRQVNDSRRIQRLGGRAAVRRSYVPFGLDFIYQSVRAALANTNMEHLQKVFLDWGKSENPYTVEIGVSGLRTVFTADPDNIKAILATQFGDYGKGESFNREWHDFLGDSIFTTDGDKWHTSRQLIRPQFIKDRLSDINVFEKHIQVLFKHLGGQGQTISIDDLFFRYTLDAATDFLLGRSADSLNDPQAEFAEAFAKVQHIQSLIARVGPINWAIPRGNFHRNIKIMNDFITPFVEQALRLSPEELEKRSKNDEGYTFLHAIAAHTRDRKMLRDQLAAILLAGRDTTACTLSWLFYELSTHPEIVRKLRTEIIETVGLDKAPTYEHLKSMKYLQHTLNETLRLYPVVPFNVRFALHDTTLPRGGGPSGNAPVGILANTPIAFSTLVMQRRTDIYPAPSPTFPPVDVFAPERWDHWTPRMWTYIPFNGGPRICIGQQFALTEMAYTVVRLLQRFERVEGRGEGHPGLKADIVLQPASEVKVALWEVGYGKA</sequence>
<dbReference type="PANTHER" id="PTHR24287:SF5">
    <property type="entry name" value="P450, PUTATIVE (EUROFUNG)-RELATED"/>
    <property type="match status" value="1"/>
</dbReference>
<evidence type="ECO:0000256" key="7">
    <source>
        <dbReference type="PIRSR" id="PIRSR602401-1"/>
    </source>
</evidence>
<evidence type="ECO:0000313" key="11">
    <source>
        <dbReference type="Proteomes" id="UP000799776"/>
    </source>
</evidence>
<keyword evidence="9" id="KW-1133">Transmembrane helix</keyword>
<dbReference type="InterPro" id="IPR047146">
    <property type="entry name" value="Cyt_P450_E_CYP52_fungi"/>
</dbReference>
<dbReference type="PRINTS" id="PR00463">
    <property type="entry name" value="EP450I"/>
</dbReference>
<keyword evidence="11" id="KW-1185">Reference proteome</keyword>
<reference evidence="10" key="1">
    <citation type="journal article" date="2020" name="Stud. Mycol.">
        <title>101 Dothideomycetes genomes: a test case for predicting lifestyles and emergence of pathogens.</title>
        <authorList>
            <person name="Haridas S."/>
            <person name="Albert R."/>
            <person name="Binder M."/>
            <person name="Bloem J."/>
            <person name="Labutti K."/>
            <person name="Salamov A."/>
            <person name="Andreopoulos B."/>
            <person name="Baker S."/>
            <person name="Barry K."/>
            <person name="Bills G."/>
            <person name="Bluhm B."/>
            <person name="Cannon C."/>
            <person name="Castanera R."/>
            <person name="Culley D."/>
            <person name="Daum C."/>
            <person name="Ezra D."/>
            <person name="Gonzalez J."/>
            <person name="Henrissat B."/>
            <person name="Kuo A."/>
            <person name="Liang C."/>
            <person name="Lipzen A."/>
            <person name="Lutzoni F."/>
            <person name="Magnuson J."/>
            <person name="Mondo S."/>
            <person name="Nolan M."/>
            <person name="Ohm R."/>
            <person name="Pangilinan J."/>
            <person name="Park H.-J."/>
            <person name="Ramirez L."/>
            <person name="Alfaro M."/>
            <person name="Sun H."/>
            <person name="Tritt A."/>
            <person name="Yoshinaga Y."/>
            <person name="Zwiers L.-H."/>
            <person name="Turgeon B."/>
            <person name="Goodwin S."/>
            <person name="Spatafora J."/>
            <person name="Crous P."/>
            <person name="Grigoriev I."/>
        </authorList>
    </citation>
    <scope>NUCLEOTIDE SEQUENCE</scope>
    <source>
        <strain evidence="10">CBS 121410</strain>
    </source>
</reference>
<gene>
    <name evidence="10" type="ORF">K490DRAFT_73009</name>
</gene>
<proteinExistence type="inferred from homology"/>
<feature type="transmembrane region" description="Helical" evidence="9">
    <location>
        <begin position="12"/>
        <end position="30"/>
    </location>
</feature>
<dbReference type="SUPFAM" id="SSF48264">
    <property type="entry name" value="Cytochrome P450"/>
    <property type="match status" value="1"/>
</dbReference>
<keyword evidence="3 7" id="KW-0479">Metal-binding</keyword>
<comment type="cofactor">
    <cofactor evidence="1 7">
        <name>heme</name>
        <dbReference type="ChEBI" id="CHEBI:30413"/>
    </cofactor>
</comment>
<evidence type="ECO:0000256" key="1">
    <source>
        <dbReference type="ARBA" id="ARBA00001971"/>
    </source>
</evidence>
<dbReference type="GO" id="GO:0016705">
    <property type="term" value="F:oxidoreductase activity, acting on paired donors, with incorporation or reduction of molecular oxygen"/>
    <property type="evidence" value="ECO:0007669"/>
    <property type="project" value="InterPro"/>
</dbReference>
<dbReference type="Gene3D" id="1.10.630.10">
    <property type="entry name" value="Cytochrome P450"/>
    <property type="match status" value="1"/>
</dbReference>
<evidence type="ECO:0000256" key="6">
    <source>
        <dbReference type="ARBA" id="ARBA00023033"/>
    </source>
</evidence>
<evidence type="ECO:0000256" key="9">
    <source>
        <dbReference type="SAM" id="Phobius"/>
    </source>
</evidence>
<evidence type="ECO:0000256" key="3">
    <source>
        <dbReference type="ARBA" id="ARBA00022723"/>
    </source>
</evidence>
<dbReference type="InterPro" id="IPR001128">
    <property type="entry name" value="Cyt_P450"/>
</dbReference>
<dbReference type="InterPro" id="IPR017972">
    <property type="entry name" value="Cyt_P450_CS"/>
</dbReference>
<organism evidence="10 11">
    <name type="scientific">Saccharata proteae CBS 121410</name>
    <dbReference type="NCBI Taxonomy" id="1314787"/>
    <lineage>
        <taxon>Eukaryota</taxon>
        <taxon>Fungi</taxon>
        <taxon>Dikarya</taxon>
        <taxon>Ascomycota</taxon>
        <taxon>Pezizomycotina</taxon>
        <taxon>Dothideomycetes</taxon>
        <taxon>Dothideomycetes incertae sedis</taxon>
        <taxon>Botryosphaeriales</taxon>
        <taxon>Saccharataceae</taxon>
        <taxon>Saccharata</taxon>
    </lineage>
</organism>
<dbReference type="PRINTS" id="PR00385">
    <property type="entry name" value="P450"/>
</dbReference>
<dbReference type="InterPro" id="IPR036396">
    <property type="entry name" value="Cyt_P450_sf"/>
</dbReference>
<name>A0A9P4HV59_9PEZI</name>
<comment type="similarity">
    <text evidence="2 8">Belongs to the cytochrome P450 family.</text>
</comment>